<dbReference type="Proteomes" id="UP000422837">
    <property type="component" value="Chromosome"/>
</dbReference>
<dbReference type="InterPro" id="IPR050661">
    <property type="entry name" value="BglG_antiterminators"/>
</dbReference>
<reference evidence="3 4" key="1">
    <citation type="submission" date="2019-11" db="EMBL/GenBank/DDBJ databases">
        <title>Detection and genome characteristic of a blood enterococcus casselifavus isolate from Zhengzhou,china.</title>
        <authorList>
            <person name="Wen P."/>
        </authorList>
    </citation>
    <scope>NUCLEOTIDE SEQUENCE [LARGE SCALE GENOMIC DNA]</scope>
    <source>
        <strain evidence="3 4">EC291</strain>
    </source>
</reference>
<keyword evidence="1" id="KW-0677">Repeat</keyword>
<dbReference type="PROSITE" id="PS51372">
    <property type="entry name" value="PRD_2"/>
    <property type="match status" value="2"/>
</dbReference>
<organism evidence="3 4">
    <name type="scientific">Enterococcus casseliflavus</name>
    <name type="common">Enterococcus flavescens</name>
    <dbReference type="NCBI Taxonomy" id="37734"/>
    <lineage>
        <taxon>Bacteria</taxon>
        <taxon>Bacillati</taxon>
        <taxon>Bacillota</taxon>
        <taxon>Bacilli</taxon>
        <taxon>Lactobacillales</taxon>
        <taxon>Enterococcaceae</taxon>
        <taxon>Enterococcus</taxon>
    </lineage>
</organism>
<proteinExistence type="predicted"/>
<dbReference type="InterPro" id="IPR036634">
    <property type="entry name" value="PRD_sf"/>
</dbReference>
<dbReference type="PANTHER" id="PTHR30185">
    <property type="entry name" value="CRYPTIC BETA-GLUCOSIDE BGL OPERON ANTITERMINATOR"/>
    <property type="match status" value="1"/>
</dbReference>
<evidence type="ECO:0000313" key="3">
    <source>
        <dbReference type="EMBL" id="QGN28802.1"/>
    </source>
</evidence>
<evidence type="ECO:0000313" key="4">
    <source>
        <dbReference type="Proteomes" id="UP000422837"/>
    </source>
</evidence>
<dbReference type="SUPFAM" id="SSF63520">
    <property type="entry name" value="PTS-regulatory domain, PRD"/>
    <property type="match status" value="2"/>
</dbReference>
<evidence type="ECO:0000259" key="2">
    <source>
        <dbReference type="PROSITE" id="PS51372"/>
    </source>
</evidence>
<name>A0ABD6YXR5_ENTCA</name>
<dbReference type="SMART" id="SM01061">
    <property type="entry name" value="CAT_RBD"/>
    <property type="match status" value="1"/>
</dbReference>
<dbReference type="PANTHER" id="PTHR30185:SF15">
    <property type="entry name" value="CRYPTIC BETA-GLUCOSIDE BGL OPERON ANTITERMINATOR"/>
    <property type="match status" value="1"/>
</dbReference>
<dbReference type="InterPro" id="IPR011608">
    <property type="entry name" value="PRD"/>
</dbReference>
<dbReference type="AlphaFoldDB" id="A0ABD6YXR5"/>
<dbReference type="SUPFAM" id="SSF50151">
    <property type="entry name" value="SacY-like RNA-binding domain"/>
    <property type="match status" value="1"/>
</dbReference>
<gene>
    <name evidence="3" type="ORF">GFU50_04460</name>
</gene>
<feature type="domain" description="PRD" evidence="2">
    <location>
        <begin position="68"/>
        <end position="173"/>
    </location>
</feature>
<dbReference type="InterPro" id="IPR004341">
    <property type="entry name" value="CAT_RNA-bd_dom"/>
</dbReference>
<feature type="domain" description="PRD" evidence="2">
    <location>
        <begin position="176"/>
        <end position="278"/>
    </location>
</feature>
<protein>
    <submittedName>
        <fullName evidence="3">PRD domain-containing protein</fullName>
    </submittedName>
</protein>
<dbReference type="Pfam" id="PF03123">
    <property type="entry name" value="CAT_RBD"/>
    <property type="match status" value="1"/>
</dbReference>
<dbReference type="InterPro" id="IPR036650">
    <property type="entry name" value="CAT_RNA-bd_dom_sf"/>
</dbReference>
<evidence type="ECO:0000256" key="1">
    <source>
        <dbReference type="ARBA" id="ARBA00022737"/>
    </source>
</evidence>
<dbReference type="EMBL" id="CP046123">
    <property type="protein sequence ID" value="QGN28802.1"/>
    <property type="molecule type" value="Genomic_DNA"/>
</dbReference>
<sequence length="278" mass="31868">MRSVLKIKKILNNNAVLVGQDGKDFIWIGTGLGFKMKPGQTADESKIEKVFVLHKNKVSERFLSLLSSIPTNYVSLADDIISLAKVEIKQELSETLYVSLTDHLYNLFKLHEQGITVTNRLSWEIKKFYPQEFEVGKKALEMIGQETGVVFEEEEAGNIAMHLINAQVTDEVDQPKDVQSIAKKIRDIISLIRFSNKIQIDENSLAFDRFITHLRFFFQRLKARPDVVKANPLLGHVSGQYADAYKTMLLIEKYLDVPLNDDEKLYLTLHIQKLIENE</sequence>
<accession>A0ABD6YXR5</accession>
<dbReference type="Gene3D" id="1.10.1790.10">
    <property type="entry name" value="PRD domain"/>
    <property type="match status" value="2"/>
</dbReference>
<dbReference type="Pfam" id="PF00874">
    <property type="entry name" value="PRD"/>
    <property type="match status" value="2"/>
</dbReference>
<dbReference type="Gene3D" id="2.30.24.10">
    <property type="entry name" value="CAT RNA-binding domain"/>
    <property type="match status" value="1"/>
</dbReference>